<name>A0A1R3JUX9_9ROSI</name>
<evidence type="ECO:0000313" key="2">
    <source>
        <dbReference type="Proteomes" id="UP000187203"/>
    </source>
</evidence>
<organism evidence="1 2">
    <name type="scientific">Corchorus olitorius</name>
    <dbReference type="NCBI Taxonomy" id="93759"/>
    <lineage>
        <taxon>Eukaryota</taxon>
        <taxon>Viridiplantae</taxon>
        <taxon>Streptophyta</taxon>
        <taxon>Embryophyta</taxon>
        <taxon>Tracheophyta</taxon>
        <taxon>Spermatophyta</taxon>
        <taxon>Magnoliopsida</taxon>
        <taxon>eudicotyledons</taxon>
        <taxon>Gunneridae</taxon>
        <taxon>Pentapetalae</taxon>
        <taxon>rosids</taxon>
        <taxon>malvids</taxon>
        <taxon>Malvales</taxon>
        <taxon>Malvaceae</taxon>
        <taxon>Grewioideae</taxon>
        <taxon>Apeibeae</taxon>
        <taxon>Corchorus</taxon>
    </lineage>
</organism>
<gene>
    <name evidence="1" type="ORF">COLO4_13784</name>
</gene>
<protein>
    <submittedName>
        <fullName evidence="1">Uncharacterized protein</fullName>
    </submittedName>
</protein>
<sequence>MDSGSQATPIQGSMDSELGQPRLAQKVSISIHSFDFKFIYTTTAQCVG</sequence>
<proteinExistence type="predicted"/>
<reference evidence="2" key="1">
    <citation type="submission" date="2013-09" db="EMBL/GenBank/DDBJ databases">
        <title>Corchorus olitorius genome sequencing.</title>
        <authorList>
            <person name="Alam M."/>
            <person name="Haque M.S."/>
            <person name="Islam M.S."/>
            <person name="Emdad E.M."/>
            <person name="Islam M.M."/>
            <person name="Ahmed B."/>
            <person name="Halim A."/>
            <person name="Hossen Q.M.M."/>
            <person name="Hossain M.Z."/>
            <person name="Ahmed R."/>
            <person name="Khan M.M."/>
            <person name="Islam R."/>
            <person name="Rashid M.M."/>
            <person name="Khan S.A."/>
            <person name="Rahman M.S."/>
            <person name="Alam M."/>
            <person name="Yahiya A.S."/>
            <person name="Khan M.S."/>
            <person name="Azam M.S."/>
            <person name="Haque T."/>
            <person name="Lashkar M.Z.H."/>
            <person name="Akhand A.I."/>
            <person name="Morshed G."/>
            <person name="Roy S."/>
            <person name="Uddin K.S."/>
            <person name="Rabeya T."/>
            <person name="Hossain A.S."/>
            <person name="Chowdhury A."/>
            <person name="Snigdha A.R."/>
            <person name="Mortoza M.S."/>
            <person name="Matin S.A."/>
            <person name="Hoque S.M.E."/>
            <person name="Islam M.K."/>
            <person name="Roy D.K."/>
            <person name="Haider R."/>
            <person name="Moosa M.M."/>
            <person name="Elias S.M."/>
            <person name="Hasan A.M."/>
            <person name="Jahan S."/>
            <person name="Shafiuddin M."/>
            <person name="Mahmood N."/>
            <person name="Shommy N.S."/>
        </authorList>
    </citation>
    <scope>NUCLEOTIDE SEQUENCE [LARGE SCALE GENOMIC DNA]</scope>
    <source>
        <strain evidence="2">cv. O-4</strain>
    </source>
</reference>
<dbReference type="EMBL" id="AWUE01015290">
    <property type="protein sequence ID" value="OMO98655.1"/>
    <property type="molecule type" value="Genomic_DNA"/>
</dbReference>
<comment type="caution">
    <text evidence="1">The sequence shown here is derived from an EMBL/GenBank/DDBJ whole genome shotgun (WGS) entry which is preliminary data.</text>
</comment>
<keyword evidence="2" id="KW-1185">Reference proteome</keyword>
<accession>A0A1R3JUX9</accession>
<evidence type="ECO:0000313" key="1">
    <source>
        <dbReference type="EMBL" id="OMO98655.1"/>
    </source>
</evidence>
<dbReference type="Proteomes" id="UP000187203">
    <property type="component" value="Unassembled WGS sequence"/>
</dbReference>
<dbReference type="AlphaFoldDB" id="A0A1R3JUX9"/>